<evidence type="ECO:0000313" key="1">
    <source>
        <dbReference type="EMBL" id="CAH3172669.1"/>
    </source>
</evidence>
<protein>
    <submittedName>
        <fullName evidence="1">Uncharacterized protein</fullName>
    </submittedName>
</protein>
<proteinExistence type="predicted"/>
<sequence length="106" mass="12473">MIDLCLTNSPDKISKSGVINIGISDQSAIYLTLKVAHLRSNMHKTVSLLRQLKNFNEAEFLRDLRMIDWNRVTTHNNPNEMWDFWRHLLTSVIDKHAPFRTKRVKK</sequence>
<name>A0ABN8R5C1_9CNID</name>
<reference evidence="1 2" key="1">
    <citation type="submission" date="2022-05" db="EMBL/GenBank/DDBJ databases">
        <authorList>
            <consortium name="Genoscope - CEA"/>
            <person name="William W."/>
        </authorList>
    </citation>
    <scope>NUCLEOTIDE SEQUENCE [LARGE SCALE GENOMIC DNA]</scope>
</reference>
<comment type="caution">
    <text evidence="1">The sequence shown here is derived from an EMBL/GenBank/DDBJ whole genome shotgun (WGS) entry which is preliminary data.</text>
</comment>
<organism evidence="1 2">
    <name type="scientific">Porites lobata</name>
    <dbReference type="NCBI Taxonomy" id="104759"/>
    <lineage>
        <taxon>Eukaryota</taxon>
        <taxon>Metazoa</taxon>
        <taxon>Cnidaria</taxon>
        <taxon>Anthozoa</taxon>
        <taxon>Hexacorallia</taxon>
        <taxon>Scleractinia</taxon>
        <taxon>Fungiina</taxon>
        <taxon>Poritidae</taxon>
        <taxon>Porites</taxon>
    </lineage>
</organism>
<accession>A0ABN8R5C1</accession>
<gene>
    <name evidence="1" type="ORF">PLOB_00013123</name>
</gene>
<dbReference type="EMBL" id="CALNXK010000175">
    <property type="protein sequence ID" value="CAH3172669.1"/>
    <property type="molecule type" value="Genomic_DNA"/>
</dbReference>
<keyword evidence="2" id="KW-1185">Reference proteome</keyword>
<evidence type="ECO:0000313" key="2">
    <source>
        <dbReference type="Proteomes" id="UP001159405"/>
    </source>
</evidence>
<dbReference type="Proteomes" id="UP001159405">
    <property type="component" value="Unassembled WGS sequence"/>
</dbReference>